<protein>
    <submittedName>
        <fullName evidence="1">Uncharacterized protein</fullName>
    </submittedName>
</protein>
<evidence type="ECO:0000313" key="1">
    <source>
        <dbReference type="EMBL" id="KAJ8420608.1"/>
    </source>
</evidence>
<dbReference type="EMBL" id="JAKOGI010003302">
    <property type="protein sequence ID" value="KAJ8420608.1"/>
    <property type="molecule type" value="Genomic_DNA"/>
</dbReference>
<proteinExistence type="predicted"/>
<sequence>MIELEELIPGARNPLKIVATESVSDALISDRPKGSRSRTLFDVPSFRLGVSQEEKEVLPKGVVVVNSQPDSLAIVVQEINCDVEDIVMKCMTTSAQCISTSSLPGPILLCSQEDNDAFVDRSLHNAMMSRIISYELKLYVDFVFNSEEEQRSE</sequence>
<gene>
    <name evidence="1" type="ORF">Cgig2_023942</name>
</gene>
<evidence type="ECO:0000313" key="2">
    <source>
        <dbReference type="Proteomes" id="UP001153076"/>
    </source>
</evidence>
<reference evidence="1" key="1">
    <citation type="submission" date="2022-04" db="EMBL/GenBank/DDBJ databases">
        <title>Carnegiea gigantea Genome sequencing and assembly v2.</title>
        <authorList>
            <person name="Copetti D."/>
            <person name="Sanderson M.J."/>
            <person name="Burquez A."/>
            <person name="Wojciechowski M.F."/>
        </authorList>
    </citation>
    <scope>NUCLEOTIDE SEQUENCE</scope>
    <source>
        <strain evidence="1">SGP5-SGP5p</strain>
        <tissue evidence="1">Aerial part</tissue>
    </source>
</reference>
<dbReference type="AlphaFoldDB" id="A0A9Q1GL54"/>
<name>A0A9Q1GL54_9CARY</name>
<keyword evidence="2" id="KW-1185">Reference proteome</keyword>
<comment type="caution">
    <text evidence="1">The sequence shown here is derived from an EMBL/GenBank/DDBJ whole genome shotgun (WGS) entry which is preliminary data.</text>
</comment>
<dbReference type="Proteomes" id="UP001153076">
    <property type="component" value="Unassembled WGS sequence"/>
</dbReference>
<organism evidence="1 2">
    <name type="scientific">Carnegiea gigantea</name>
    <dbReference type="NCBI Taxonomy" id="171969"/>
    <lineage>
        <taxon>Eukaryota</taxon>
        <taxon>Viridiplantae</taxon>
        <taxon>Streptophyta</taxon>
        <taxon>Embryophyta</taxon>
        <taxon>Tracheophyta</taxon>
        <taxon>Spermatophyta</taxon>
        <taxon>Magnoliopsida</taxon>
        <taxon>eudicotyledons</taxon>
        <taxon>Gunneridae</taxon>
        <taxon>Pentapetalae</taxon>
        <taxon>Caryophyllales</taxon>
        <taxon>Cactineae</taxon>
        <taxon>Cactaceae</taxon>
        <taxon>Cactoideae</taxon>
        <taxon>Echinocereeae</taxon>
        <taxon>Carnegiea</taxon>
    </lineage>
</organism>
<accession>A0A9Q1GL54</accession>